<proteinExistence type="predicted"/>
<organism evidence="2 3">
    <name type="scientific">Didymodactylos carnosus</name>
    <dbReference type="NCBI Taxonomy" id="1234261"/>
    <lineage>
        <taxon>Eukaryota</taxon>
        <taxon>Metazoa</taxon>
        <taxon>Spiralia</taxon>
        <taxon>Gnathifera</taxon>
        <taxon>Rotifera</taxon>
        <taxon>Eurotatoria</taxon>
        <taxon>Bdelloidea</taxon>
        <taxon>Philodinida</taxon>
        <taxon>Philodinidae</taxon>
        <taxon>Didymodactylos</taxon>
    </lineage>
</organism>
<protein>
    <submittedName>
        <fullName evidence="2">Uncharacterized protein</fullName>
    </submittedName>
</protein>
<evidence type="ECO:0000313" key="3">
    <source>
        <dbReference type="Proteomes" id="UP000682733"/>
    </source>
</evidence>
<evidence type="ECO:0000313" key="1">
    <source>
        <dbReference type="EMBL" id="CAF1405536.1"/>
    </source>
</evidence>
<dbReference type="Proteomes" id="UP000677228">
    <property type="component" value="Unassembled WGS sequence"/>
</dbReference>
<reference evidence="2" key="1">
    <citation type="submission" date="2021-02" db="EMBL/GenBank/DDBJ databases">
        <authorList>
            <person name="Nowell W R."/>
        </authorList>
    </citation>
    <scope>NUCLEOTIDE SEQUENCE</scope>
</reference>
<evidence type="ECO:0000313" key="2">
    <source>
        <dbReference type="EMBL" id="CAF4211252.1"/>
    </source>
</evidence>
<dbReference type="EMBL" id="CAJNOK010026592">
    <property type="protein sequence ID" value="CAF1405536.1"/>
    <property type="molecule type" value="Genomic_DNA"/>
</dbReference>
<gene>
    <name evidence="1" type="ORF">OVA965_LOCUS33186</name>
    <name evidence="2" type="ORF">TMI583_LOCUS34066</name>
</gene>
<dbReference type="AlphaFoldDB" id="A0A8S2S968"/>
<sequence length="210" mass="24835">MKRTWNYLMKMLQSSFLRNINDEWSSKLYAMFETRAKAIRHNEHLRLCDQLEFTSSPIASDCAIFPHLHQQYLSLSGLVDECLANSSSEKWKPLTKWCTEQLLSDDARLRPNEIKAMLLLKIYYDYYCQADNENLHSIFEALVEEVDELELREEKERVFRAILEPEKYLIGYNDDADETNVLNGLFKKTFRSEDELYLRHALMNLMASIC</sequence>
<accession>A0A8S2S968</accession>
<comment type="caution">
    <text evidence="2">The sequence shown here is derived from an EMBL/GenBank/DDBJ whole genome shotgun (WGS) entry which is preliminary data.</text>
</comment>
<dbReference type="EMBL" id="CAJOBA010048329">
    <property type="protein sequence ID" value="CAF4211252.1"/>
    <property type="molecule type" value="Genomic_DNA"/>
</dbReference>
<dbReference type="Proteomes" id="UP000682733">
    <property type="component" value="Unassembled WGS sequence"/>
</dbReference>
<name>A0A8S2S968_9BILA</name>